<sequence length="239" mass="26216">MSDDLRDEQQFLLSSLRDLEKERAAGDIDDNDYAALRDGYIARTAAITREIDGALLEKAVEPRRWVRRLLVSLVVIAIGVGAGMWVARSSGQRLPGDSATGGIEQSTATMLANARQLNFSDPSKAIEIYSEVLKLEPDNPEALTYRSWILALTARNATGSVKQLALATAVTDLLRAQKADPDYPDAHCFLGIVYFRFLDNAGLAQKQLQVCQVQNPPKEVKAFVEAIVKEVDAAVKRGE</sequence>
<dbReference type="SUPFAM" id="SSF48452">
    <property type="entry name" value="TPR-like"/>
    <property type="match status" value="1"/>
</dbReference>
<dbReference type="Gene3D" id="1.25.40.10">
    <property type="entry name" value="Tetratricopeptide repeat domain"/>
    <property type="match status" value="1"/>
</dbReference>
<evidence type="ECO:0000313" key="2">
    <source>
        <dbReference type="EMBL" id="CAB4560537.1"/>
    </source>
</evidence>
<organism evidence="2">
    <name type="scientific">freshwater metagenome</name>
    <dbReference type="NCBI Taxonomy" id="449393"/>
    <lineage>
        <taxon>unclassified sequences</taxon>
        <taxon>metagenomes</taxon>
        <taxon>ecological metagenomes</taxon>
    </lineage>
</organism>
<reference evidence="2" key="1">
    <citation type="submission" date="2020-05" db="EMBL/GenBank/DDBJ databases">
        <authorList>
            <person name="Chiriac C."/>
            <person name="Salcher M."/>
            <person name="Ghai R."/>
            <person name="Kavagutti S V."/>
        </authorList>
    </citation>
    <scope>NUCLEOTIDE SEQUENCE</scope>
</reference>
<dbReference type="EMBL" id="CAEZTI010000050">
    <property type="protein sequence ID" value="CAB4560537.1"/>
    <property type="molecule type" value="Genomic_DNA"/>
</dbReference>
<name>A0A6J6D9F6_9ZZZZ</name>
<keyword evidence="1" id="KW-0472">Membrane</keyword>
<keyword evidence="1" id="KW-1133">Transmembrane helix</keyword>
<proteinExistence type="predicted"/>
<gene>
    <name evidence="2" type="ORF">UFOPK1619_00366</name>
</gene>
<feature type="transmembrane region" description="Helical" evidence="1">
    <location>
        <begin position="69"/>
        <end position="87"/>
    </location>
</feature>
<evidence type="ECO:0000256" key="1">
    <source>
        <dbReference type="SAM" id="Phobius"/>
    </source>
</evidence>
<dbReference type="InterPro" id="IPR011990">
    <property type="entry name" value="TPR-like_helical_dom_sf"/>
</dbReference>
<accession>A0A6J6D9F6</accession>
<keyword evidence="1" id="KW-0812">Transmembrane</keyword>
<dbReference type="AlphaFoldDB" id="A0A6J6D9F6"/>
<protein>
    <submittedName>
        <fullName evidence="2">Unannotated protein</fullName>
    </submittedName>
</protein>